<dbReference type="Pfam" id="PF12874">
    <property type="entry name" value="zf-met"/>
    <property type="match status" value="1"/>
</dbReference>
<reference evidence="8" key="1">
    <citation type="submission" date="2021-02" db="EMBL/GenBank/DDBJ databases">
        <authorList>
            <person name="Nowell W R."/>
        </authorList>
    </citation>
    <scope>NUCLEOTIDE SEQUENCE</scope>
</reference>
<dbReference type="GO" id="GO:0000245">
    <property type="term" value="P:spliceosomal complex assembly"/>
    <property type="evidence" value="ECO:0007669"/>
    <property type="project" value="TreeGrafter"/>
</dbReference>
<name>A0A819X811_9BILA</name>
<evidence type="ECO:0000256" key="4">
    <source>
        <dbReference type="ARBA" id="ARBA00022833"/>
    </source>
</evidence>
<dbReference type="SUPFAM" id="SSF57667">
    <property type="entry name" value="beta-beta-alpha zinc fingers"/>
    <property type="match status" value="1"/>
</dbReference>
<dbReference type="GO" id="GO:0071013">
    <property type="term" value="C:catalytic step 2 spliceosome"/>
    <property type="evidence" value="ECO:0007669"/>
    <property type="project" value="TreeGrafter"/>
</dbReference>
<protein>
    <recommendedName>
        <fullName evidence="7">Matrin-type domain-containing protein</fullName>
    </recommendedName>
</protein>
<dbReference type="GO" id="GO:0005686">
    <property type="term" value="C:U2 snRNP"/>
    <property type="evidence" value="ECO:0007669"/>
    <property type="project" value="TreeGrafter"/>
</dbReference>
<dbReference type="InterPro" id="IPR036236">
    <property type="entry name" value="Znf_C2H2_sf"/>
</dbReference>
<gene>
    <name evidence="8" type="ORF">KXQ929_LOCUS36258</name>
</gene>
<proteinExistence type="predicted"/>
<organism evidence="8 9">
    <name type="scientific">Adineta steineri</name>
    <dbReference type="NCBI Taxonomy" id="433720"/>
    <lineage>
        <taxon>Eukaryota</taxon>
        <taxon>Metazoa</taxon>
        <taxon>Spiralia</taxon>
        <taxon>Gnathifera</taxon>
        <taxon>Rotifera</taxon>
        <taxon>Eurotatoria</taxon>
        <taxon>Bdelloidea</taxon>
        <taxon>Adinetida</taxon>
        <taxon>Adinetidae</taxon>
        <taxon>Adineta</taxon>
    </lineage>
</organism>
<dbReference type="GO" id="GO:0008270">
    <property type="term" value="F:zinc ion binding"/>
    <property type="evidence" value="ECO:0007669"/>
    <property type="project" value="UniProtKB-KW"/>
</dbReference>
<keyword evidence="2" id="KW-0479">Metal-binding</keyword>
<keyword evidence="5" id="KW-0539">Nucleus</keyword>
<dbReference type="InterPro" id="IPR000690">
    <property type="entry name" value="Matrin/U1-C_Znf_C2H2"/>
</dbReference>
<evidence type="ECO:0000313" key="9">
    <source>
        <dbReference type="Proteomes" id="UP000663868"/>
    </source>
</evidence>
<evidence type="ECO:0000259" key="7">
    <source>
        <dbReference type="PROSITE" id="PS50171"/>
    </source>
</evidence>
<dbReference type="InterPro" id="IPR013087">
    <property type="entry name" value="Znf_C2H2_type"/>
</dbReference>
<evidence type="ECO:0000256" key="6">
    <source>
        <dbReference type="SAM" id="MobiDB-lite"/>
    </source>
</evidence>
<evidence type="ECO:0000256" key="2">
    <source>
        <dbReference type="ARBA" id="ARBA00022723"/>
    </source>
</evidence>
<dbReference type="InterPro" id="IPR003604">
    <property type="entry name" value="Matrin/U1-like-C_Znf_C2H2"/>
</dbReference>
<dbReference type="PROSITE" id="PS50171">
    <property type="entry name" value="ZF_MATRIN"/>
    <property type="match status" value="1"/>
</dbReference>
<accession>A0A819X811</accession>
<evidence type="ECO:0000256" key="3">
    <source>
        <dbReference type="ARBA" id="ARBA00022771"/>
    </source>
</evidence>
<evidence type="ECO:0000256" key="5">
    <source>
        <dbReference type="ARBA" id="ARBA00023242"/>
    </source>
</evidence>
<dbReference type="Proteomes" id="UP000663868">
    <property type="component" value="Unassembled WGS sequence"/>
</dbReference>
<comment type="subcellular location">
    <subcellularLocation>
        <location evidence="1">Nucleus</location>
    </subcellularLocation>
</comment>
<keyword evidence="4" id="KW-0862">Zinc</keyword>
<dbReference type="GO" id="GO:0071004">
    <property type="term" value="C:U2-type prespliceosome"/>
    <property type="evidence" value="ECO:0007669"/>
    <property type="project" value="TreeGrafter"/>
</dbReference>
<dbReference type="EMBL" id="CAJOBB010005560">
    <property type="protein sequence ID" value="CAF4132577.1"/>
    <property type="molecule type" value="Genomic_DNA"/>
</dbReference>
<evidence type="ECO:0000313" key="8">
    <source>
        <dbReference type="EMBL" id="CAF4132577.1"/>
    </source>
</evidence>
<dbReference type="SMART" id="SM00451">
    <property type="entry name" value="ZnF_U1"/>
    <property type="match status" value="1"/>
</dbReference>
<dbReference type="PANTHER" id="PTHR23205">
    <property type="entry name" value="SPLICING FACTOR 3A SUBUNIT 2"/>
    <property type="match status" value="1"/>
</dbReference>
<sequence>MDFQHRAGGDGVASGSESNRDRRERLRQLALETINLAKNPYSMRNCIGTYECKFCLTSHNNEGSYLAHTQGKKHQSNLARRAARENQQSSDIVQSIKRHYEVRKFIKIGRPGYNVTKQRDPDTKQQSLWNYQKVYFKFLTIYVLDLARFLINSRVIFIYF</sequence>
<dbReference type="GO" id="GO:0003676">
    <property type="term" value="F:nucleic acid binding"/>
    <property type="evidence" value="ECO:0007669"/>
    <property type="project" value="InterPro"/>
</dbReference>
<dbReference type="AlphaFoldDB" id="A0A819X811"/>
<dbReference type="InterPro" id="IPR052092">
    <property type="entry name" value="SF3A2"/>
</dbReference>
<feature type="domain" description="Matrin-type" evidence="7">
    <location>
        <begin position="50"/>
        <end position="80"/>
    </location>
</feature>
<comment type="caution">
    <text evidence="8">The sequence shown here is derived from an EMBL/GenBank/DDBJ whole genome shotgun (WGS) entry which is preliminary data.</text>
</comment>
<dbReference type="Gene3D" id="3.30.160.60">
    <property type="entry name" value="Classic Zinc Finger"/>
    <property type="match status" value="1"/>
</dbReference>
<evidence type="ECO:0000256" key="1">
    <source>
        <dbReference type="ARBA" id="ARBA00004123"/>
    </source>
</evidence>
<feature type="region of interest" description="Disordered" evidence="6">
    <location>
        <begin position="1"/>
        <end position="22"/>
    </location>
</feature>
<dbReference type="PANTHER" id="PTHR23205:SF0">
    <property type="entry name" value="SPLICING FACTOR 3A SUBUNIT 2"/>
    <property type="match status" value="1"/>
</dbReference>
<keyword evidence="3" id="KW-0863">Zinc-finger</keyword>